<dbReference type="InterPro" id="IPR010359">
    <property type="entry name" value="IrrE_HExxH"/>
</dbReference>
<dbReference type="EMBL" id="FPBF01000003">
    <property type="protein sequence ID" value="SFT89306.1"/>
    <property type="molecule type" value="Genomic_DNA"/>
</dbReference>
<dbReference type="PANTHER" id="PTHR43236:SF1">
    <property type="entry name" value="BLL7220 PROTEIN"/>
    <property type="match status" value="1"/>
</dbReference>
<dbReference type="STRING" id="305507.SAMN04489724_2607"/>
<feature type="domain" description="IrrE N-terminal-like" evidence="1">
    <location>
        <begin position="62"/>
        <end position="165"/>
    </location>
</feature>
<dbReference type="InterPro" id="IPR052345">
    <property type="entry name" value="Rad_response_metalloprotease"/>
</dbReference>
<dbReference type="Proteomes" id="UP000199673">
    <property type="component" value="Unassembled WGS sequence"/>
</dbReference>
<dbReference type="Pfam" id="PF06114">
    <property type="entry name" value="Peptidase_M78"/>
    <property type="match status" value="1"/>
</dbReference>
<evidence type="ECO:0000313" key="2">
    <source>
        <dbReference type="EMBL" id="SFT89306.1"/>
    </source>
</evidence>
<organism evidence="2 3">
    <name type="scientific">Algoriphagus locisalis</name>
    <dbReference type="NCBI Taxonomy" id="305507"/>
    <lineage>
        <taxon>Bacteria</taxon>
        <taxon>Pseudomonadati</taxon>
        <taxon>Bacteroidota</taxon>
        <taxon>Cytophagia</taxon>
        <taxon>Cytophagales</taxon>
        <taxon>Cyclobacteriaceae</taxon>
        <taxon>Algoriphagus</taxon>
    </lineage>
</organism>
<gene>
    <name evidence="2" type="ORF">SAMN04489724_2607</name>
</gene>
<proteinExistence type="predicted"/>
<sequence length="246" mass="28118">MKRNDLLFLECKEKASHFRNQFGYGPDDPIHLRSFLLKKNVISLFKPLSGGFSGMAMIAGGKKFMMVNHSHTLGKQHFTIAHELYHLFVQEGFTSQKCVTGLFFKQNDQEEKKADLFAASLLLPEIGVTSLIPKEERRGIISDQTIFKIQQVYSVSVKATIFRLKELGFVDDSYFEKYKTGSTEKIRNLGYDTRLMYPGNQDLILGDYAVVAKELFQSDKISESKYFTYLNAVNIDPLQKLENGEE</sequence>
<evidence type="ECO:0000259" key="1">
    <source>
        <dbReference type="Pfam" id="PF06114"/>
    </source>
</evidence>
<dbReference type="Gene3D" id="1.10.10.2910">
    <property type="match status" value="1"/>
</dbReference>
<dbReference type="AlphaFoldDB" id="A0A1I7BQ65"/>
<evidence type="ECO:0000313" key="3">
    <source>
        <dbReference type="Proteomes" id="UP000199673"/>
    </source>
</evidence>
<dbReference type="PANTHER" id="PTHR43236">
    <property type="entry name" value="ANTITOXIN HIGA1"/>
    <property type="match status" value="1"/>
</dbReference>
<keyword evidence="3" id="KW-1185">Reference proteome</keyword>
<dbReference type="RefSeq" id="WP_091693714.1">
    <property type="nucleotide sequence ID" value="NZ_FPBF01000003.1"/>
</dbReference>
<dbReference type="OrthoDB" id="9794834at2"/>
<accession>A0A1I7BQ65</accession>
<reference evidence="3" key="1">
    <citation type="submission" date="2016-10" db="EMBL/GenBank/DDBJ databases">
        <authorList>
            <person name="Varghese N."/>
            <person name="Submissions S."/>
        </authorList>
    </citation>
    <scope>NUCLEOTIDE SEQUENCE [LARGE SCALE GENOMIC DNA]</scope>
    <source>
        <strain evidence="3">DSM 23445</strain>
    </source>
</reference>
<name>A0A1I7BQ65_9BACT</name>
<protein>
    <recommendedName>
        <fullName evidence="1">IrrE N-terminal-like domain-containing protein</fullName>
    </recommendedName>
</protein>